<gene>
    <name evidence="1" type="ORF">BN4615_P10980</name>
</gene>
<sequence length="111" mass="11405">MAPPPGGAARMGAPAAEMYEFRLELLRPVESDDGSDDGQPLASATFDATYANAADVARAILPGLCEQARIPADPNEVYGRVSGRAAGGEFGFHDLVFLPGASVIDAPPGGF</sequence>
<reference evidence="1" key="1">
    <citation type="submission" date="2016-04" db="EMBL/GenBank/DDBJ databases">
        <authorList>
            <person name="Evans L.H."/>
            <person name="Alamgir A."/>
            <person name="Owens N."/>
            <person name="Weber N.D."/>
            <person name="Virtaneva K."/>
            <person name="Barbian K."/>
            <person name="Babar A."/>
            <person name="Rosenke K."/>
        </authorList>
    </citation>
    <scope>NUCLEOTIDE SEQUENCE</scope>
    <source>
        <strain evidence="1">Nono1</strain>
    </source>
</reference>
<organism evidence="1">
    <name type="scientific">Nonomuraea gerenzanensis</name>
    <dbReference type="NCBI Taxonomy" id="93944"/>
    <lineage>
        <taxon>Bacteria</taxon>
        <taxon>Bacillati</taxon>
        <taxon>Actinomycetota</taxon>
        <taxon>Actinomycetes</taxon>
        <taxon>Streptosporangiales</taxon>
        <taxon>Streptosporangiaceae</taxon>
        <taxon>Nonomuraea</taxon>
    </lineage>
</organism>
<protein>
    <submittedName>
        <fullName evidence="1">Uncharacterized protein</fullName>
    </submittedName>
</protein>
<proteinExistence type="predicted"/>
<accession>A0A1M4BKX6</accession>
<evidence type="ECO:0000313" key="1">
    <source>
        <dbReference type="EMBL" id="SAP16317.1"/>
    </source>
</evidence>
<dbReference type="EMBL" id="LT559120">
    <property type="protein sequence ID" value="SAP16317.1"/>
    <property type="molecule type" value="Genomic_DNA"/>
</dbReference>
<dbReference type="AlphaFoldDB" id="A0A1M4BKX6"/>
<name>A0A1M4BKX6_9ACTN</name>